<comment type="caution">
    <text evidence="1">The sequence shown here is derived from an EMBL/GenBank/DDBJ whole genome shotgun (WGS) entry which is preliminary data.</text>
</comment>
<protein>
    <submittedName>
        <fullName evidence="1">Uncharacterized protein</fullName>
    </submittedName>
</protein>
<proteinExistence type="predicted"/>
<dbReference type="Proteomes" id="UP000231259">
    <property type="component" value="Unassembled WGS sequence"/>
</dbReference>
<evidence type="ECO:0000313" key="2">
    <source>
        <dbReference type="Proteomes" id="UP000231259"/>
    </source>
</evidence>
<keyword evidence="2" id="KW-1185">Reference proteome</keyword>
<dbReference type="EMBL" id="AWWI01000060">
    <property type="protein sequence ID" value="PIL20545.1"/>
    <property type="molecule type" value="Genomic_DNA"/>
</dbReference>
<reference evidence="1 2" key="1">
    <citation type="submission" date="2013-09" db="EMBL/GenBank/DDBJ databases">
        <title>Genome sequencing of Phaeobacter antarcticus sp. nov. SM1211.</title>
        <authorList>
            <person name="Zhang X.-Y."/>
            <person name="Liu C."/>
            <person name="Chen X.-L."/>
            <person name="Xie B.-B."/>
            <person name="Qin Q.-L."/>
            <person name="Rong J.-C."/>
            <person name="Zhang Y.-Z."/>
        </authorList>
    </citation>
    <scope>NUCLEOTIDE SEQUENCE [LARGE SCALE GENOMIC DNA]</scope>
    <source>
        <strain evidence="1 2">SM1211</strain>
    </source>
</reference>
<organism evidence="1 2">
    <name type="scientific">Puniceibacterium antarcticum</name>
    <dbReference type="NCBI Taxonomy" id="1206336"/>
    <lineage>
        <taxon>Bacteria</taxon>
        <taxon>Pseudomonadati</taxon>
        <taxon>Pseudomonadota</taxon>
        <taxon>Alphaproteobacteria</taxon>
        <taxon>Rhodobacterales</taxon>
        <taxon>Paracoccaceae</taxon>
        <taxon>Puniceibacterium</taxon>
    </lineage>
</organism>
<sequence length="822" mass="89572">MTATRPPQVAWSSGELDPLLHAREDFQRHQTGLAICRGFLPLRQGGFTRAPGTIFRGTTRGNSVAVRVPFVFSTSDAQALEFSDGKMRVWRYGVLVLSGGVPYEIDTPFTAADLANLNYLQDADVMYLVDGRNPMQQLSRFAIDNWTLAEAELDAGPFRVQNLDEDRTIQVTNGAGSGAITAWVANANLIVNDIRKFGLRVYRYKGTGETIGVATDGSVGPNPPSHAAGTVASTVTPDPGATYAFWEFLYDTSVKPGDTNVTLSAVGDLFTPEHLGVVYLLEPTDWLKVPIWTGNVDVNNGQLVRYDGNVYELSLASNTGVNPPVHTSGTVQTDLNRSTRYRHVSTEIGVVKITEVLDANTALADVIKAVPQPCIDDPTYRWSEGAWNDIYGNPRHIALHQQRLFAARTETEPRTITASTIAAYRDFEPGDEDDSSFSYDIGGVSSKNEINWLISGKRGIYIGSLGGVRLGSSGGRDEPITLATFRPEVVATDGAAAVQPALPYGWPVYVTRDKSRVMETRYNFSEDDMSPVELSLPSQHLGNPGFEQIVWQPSPYQRGWFRRGDGTLACLIYDPKENVLGWAPVPVAGGFVEHMDITPSEDSRYDILTMIVRRIIDGETVRCIEEQALNVLPMNGASGVENFNHAFCSAEFSPASPTSEFSMPHLAGEIVSAWTDRGSYDGLNVAPDGGVILPDPVSHAFIGLFDDTHRVRTLSIRADAKDGDTRGRKRRLQKGSALILHRTAGGFVAAVERSRAEQEYVGSQTEILPYSVGEQMARDANGIVEIDIQSGEAHEVAIEFTPDGLKPMTITGLVPNIEEVGG</sequence>
<dbReference type="RefSeq" id="WP_099910492.1">
    <property type="nucleotide sequence ID" value="NZ_AWWI01000060.1"/>
</dbReference>
<accession>A0A2G8RG36</accession>
<gene>
    <name evidence="1" type="ORF">P775_08425</name>
</gene>
<dbReference type="AlphaFoldDB" id="A0A2G8RG36"/>
<name>A0A2G8RG36_9RHOB</name>
<evidence type="ECO:0000313" key="1">
    <source>
        <dbReference type="EMBL" id="PIL20545.1"/>
    </source>
</evidence>
<dbReference type="OrthoDB" id="5438497at2"/>